<accession>A0A814T261</accession>
<evidence type="ECO:0000313" key="1">
    <source>
        <dbReference type="EMBL" id="CAF1152356.1"/>
    </source>
</evidence>
<sequence>MDPLLSTITNLVNQNQLKNQLETLEKKVSKIVSSLFHILGPCVLEFEPVLNESNLINEEHHYNLLNFGHNFLISIIDLIDREQEQRENHKQSVVVLGLRDKSDDNRQINRIFKALKQPLPTEVKRLKTVNSNKYPEPVICKLKSEKHVDQILNNSYKLQLIKEFKNVYINQHLTKNERIIDSIIRQNQQK</sequence>
<name>A0A814T261_9BILA</name>
<feature type="non-terminal residue" evidence="1">
    <location>
        <position position="190"/>
    </location>
</feature>
<comment type="caution">
    <text evidence="1">The sequence shown here is derived from an EMBL/GenBank/DDBJ whole genome shotgun (WGS) entry which is preliminary data.</text>
</comment>
<protein>
    <submittedName>
        <fullName evidence="1">Uncharacterized protein</fullName>
    </submittedName>
</protein>
<keyword evidence="2" id="KW-1185">Reference proteome</keyword>
<proteinExistence type="predicted"/>
<reference evidence="1" key="1">
    <citation type="submission" date="2021-02" db="EMBL/GenBank/DDBJ databases">
        <authorList>
            <person name="Nowell W R."/>
        </authorList>
    </citation>
    <scope>NUCLEOTIDE SEQUENCE</scope>
    <source>
        <strain evidence="1">Ploen Becks lab</strain>
    </source>
</reference>
<gene>
    <name evidence="1" type="ORF">OXX778_LOCUS23332</name>
</gene>
<dbReference type="EMBL" id="CAJNOC010012173">
    <property type="protein sequence ID" value="CAF1152356.1"/>
    <property type="molecule type" value="Genomic_DNA"/>
</dbReference>
<organism evidence="1 2">
    <name type="scientific">Brachionus calyciflorus</name>
    <dbReference type="NCBI Taxonomy" id="104777"/>
    <lineage>
        <taxon>Eukaryota</taxon>
        <taxon>Metazoa</taxon>
        <taxon>Spiralia</taxon>
        <taxon>Gnathifera</taxon>
        <taxon>Rotifera</taxon>
        <taxon>Eurotatoria</taxon>
        <taxon>Monogononta</taxon>
        <taxon>Pseudotrocha</taxon>
        <taxon>Ploima</taxon>
        <taxon>Brachionidae</taxon>
        <taxon>Brachionus</taxon>
    </lineage>
</organism>
<evidence type="ECO:0000313" key="2">
    <source>
        <dbReference type="Proteomes" id="UP000663879"/>
    </source>
</evidence>
<dbReference type="AlphaFoldDB" id="A0A814T261"/>
<dbReference type="Proteomes" id="UP000663879">
    <property type="component" value="Unassembled WGS sequence"/>
</dbReference>